<keyword evidence="8" id="KW-1185">Reference proteome</keyword>
<comment type="function">
    <text evidence="3">HflC and HflK could encode or regulate a protease.</text>
</comment>
<dbReference type="SMART" id="SM00244">
    <property type="entry name" value="PHB"/>
    <property type="match status" value="1"/>
</dbReference>
<evidence type="ECO:0000256" key="4">
    <source>
        <dbReference type="SAM" id="Coils"/>
    </source>
</evidence>
<keyword evidence="3" id="KW-0472">Membrane</keyword>
<reference evidence="8" key="1">
    <citation type="submission" date="2023-07" db="EMBL/GenBank/DDBJ databases">
        <title>The carbon used by Thiothrix.</title>
        <authorList>
            <person name="Chen L."/>
        </authorList>
    </citation>
    <scope>NUCLEOTIDE SEQUENCE [LARGE SCALE GENOMIC DNA]</scope>
</reference>
<feature type="domain" description="Band 7" evidence="6">
    <location>
        <begin position="72"/>
        <end position="240"/>
    </location>
</feature>
<dbReference type="PANTHER" id="PTHR42911">
    <property type="entry name" value="MODULATOR OF FTSH PROTEASE HFLC"/>
    <property type="match status" value="1"/>
</dbReference>
<feature type="region of interest" description="Disordered" evidence="5">
    <location>
        <begin position="1"/>
        <end position="27"/>
    </location>
</feature>
<organism evidence="7 8">
    <name type="scientific">Candidatus Thiothrix phosphatis</name>
    <dbReference type="NCBI Taxonomy" id="3112415"/>
    <lineage>
        <taxon>Bacteria</taxon>
        <taxon>Pseudomonadati</taxon>
        <taxon>Pseudomonadota</taxon>
        <taxon>Gammaproteobacteria</taxon>
        <taxon>Thiotrichales</taxon>
        <taxon>Thiotrichaceae</taxon>
        <taxon>Thiothrix</taxon>
    </lineage>
</organism>
<protein>
    <recommendedName>
        <fullName evidence="3">Protein HflK</fullName>
    </recommendedName>
</protein>
<accession>A0ABU6CSZ5</accession>
<dbReference type="GO" id="GO:0006508">
    <property type="term" value="P:proteolysis"/>
    <property type="evidence" value="ECO:0007669"/>
    <property type="project" value="UniProtKB-KW"/>
</dbReference>
<keyword evidence="3" id="KW-1133">Transmembrane helix</keyword>
<dbReference type="EMBL" id="JAYMYJ010000029">
    <property type="protein sequence ID" value="MEB4589946.1"/>
    <property type="molecule type" value="Genomic_DNA"/>
</dbReference>
<comment type="caution">
    <text evidence="7">The sequence shown here is derived from an EMBL/GenBank/DDBJ whole genome shotgun (WGS) entry which is preliminary data.</text>
</comment>
<name>A0ABU6CSZ5_9GAMM</name>
<feature type="transmembrane region" description="Helical" evidence="3">
    <location>
        <begin position="58"/>
        <end position="77"/>
    </location>
</feature>
<evidence type="ECO:0000313" key="8">
    <source>
        <dbReference type="Proteomes" id="UP001308005"/>
    </source>
</evidence>
<dbReference type="InterPro" id="IPR036013">
    <property type="entry name" value="Band_7/SPFH_dom_sf"/>
</dbReference>
<comment type="subcellular location">
    <subcellularLocation>
        <location evidence="1">Membrane</location>
        <topology evidence="1">Single-pass membrane protein</topology>
    </subcellularLocation>
</comment>
<dbReference type="CDD" id="cd03404">
    <property type="entry name" value="SPFH_HflK"/>
    <property type="match status" value="1"/>
</dbReference>
<evidence type="ECO:0000259" key="6">
    <source>
        <dbReference type="SMART" id="SM00244"/>
    </source>
</evidence>
<dbReference type="Gene3D" id="3.30.479.30">
    <property type="entry name" value="Band 7 domain"/>
    <property type="match status" value="1"/>
</dbReference>
<gene>
    <name evidence="7" type="primary">hflK</name>
    <name evidence="7" type="ORF">VSS37_03050</name>
</gene>
<feature type="compositionally biased region" description="Basic and acidic residues" evidence="5">
    <location>
        <begin position="387"/>
        <end position="397"/>
    </location>
</feature>
<dbReference type="GO" id="GO:0008233">
    <property type="term" value="F:peptidase activity"/>
    <property type="evidence" value="ECO:0007669"/>
    <property type="project" value="UniProtKB-KW"/>
</dbReference>
<dbReference type="PANTHER" id="PTHR42911:SF2">
    <property type="entry name" value="PROHIBITIN FAMILY PROTEIN"/>
    <property type="match status" value="1"/>
</dbReference>
<dbReference type="RefSeq" id="WP_324693168.1">
    <property type="nucleotide sequence ID" value="NZ_JAYMYJ010000029.1"/>
</dbReference>
<dbReference type="Pfam" id="PF12221">
    <property type="entry name" value="HflK_N"/>
    <property type="match status" value="1"/>
</dbReference>
<keyword evidence="3" id="KW-0812">Transmembrane</keyword>
<evidence type="ECO:0000313" key="7">
    <source>
        <dbReference type="EMBL" id="MEB4589946.1"/>
    </source>
</evidence>
<keyword evidence="7" id="KW-0378">Hydrolase</keyword>
<dbReference type="Proteomes" id="UP001308005">
    <property type="component" value="Unassembled WGS sequence"/>
</dbReference>
<evidence type="ECO:0000256" key="1">
    <source>
        <dbReference type="ARBA" id="ARBA00004167"/>
    </source>
</evidence>
<evidence type="ECO:0000256" key="3">
    <source>
        <dbReference type="RuleBase" id="RU364113"/>
    </source>
</evidence>
<dbReference type="InterPro" id="IPR010201">
    <property type="entry name" value="HflK"/>
</dbReference>
<feature type="compositionally biased region" description="Low complexity" evidence="5">
    <location>
        <begin position="359"/>
        <end position="384"/>
    </location>
</feature>
<comment type="similarity">
    <text evidence="2 3">Belongs to the band 7/mec-2 family. HflK subfamily.</text>
</comment>
<feature type="coiled-coil region" evidence="4">
    <location>
        <begin position="232"/>
        <end position="259"/>
    </location>
</feature>
<dbReference type="NCBIfam" id="TIGR01933">
    <property type="entry name" value="hflK"/>
    <property type="match status" value="1"/>
</dbReference>
<feature type="region of interest" description="Disordered" evidence="5">
    <location>
        <begin position="359"/>
        <end position="397"/>
    </location>
</feature>
<dbReference type="InterPro" id="IPR020980">
    <property type="entry name" value="Membrane_HflK_N"/>
</dbReference>
<dbReference type="InterPro" id="IPR001107">
    <property type="entry name" value="Band_7"/>
</dbReference>
<dbReference type="Pfam" id="PF01145">
    <property type="entry name" value="Band_7"/>
    <property type="match status" value="1"/>
</dbReference>
<proteinExistence type="inferred from homology"/>
<keyword evidence="7" id="KW-0645">Protease</keyword>
<comment type="subunit">
    <text evidence="3">HflC and HflK may interact to form a multimeric complex.</text>
</comment>
<evidence type="ECO:0000256" key="2">
    <source>
        <dbReference type="ARBA" id="ARBA00006971"/>
    </source>
</evidence>
<sequence length="397" mass="43791">MPWNEPGGNQQDPWTGKKRTPGGNDPEELIRKLNQKLSKLFGGSGHGDGSDNNGGKGVLLLVGLLVIGWLLSGFYTIDARQKGLVLRFGAYQETTGAGLHWRLPYPFETVEVFDVEQNRSAQDRSTMLTKDENIVDIAVSVQYKISNAEEYAFNILNADYVSDQTQGTLYQVMRGSIRDIIGRNNMDFILQEGREQIAIDTQNLMQQILNDYKAGLKIIKVNLTYAEAPTEVKDAFDEANRAREDKNRFQNEAETYSKKVLPEAGGQAARLKADAEAFRQEAVDRAMGDAARFSQLVVEYHKAPAVTRERLYLDAMESVMSGSRKVMVDTRSNNMLYLPLDQLNTQGNAATAAATAAAAQNAQQDATTNVNSPAAASNNGAANVRQQSRETSVREGR</sequence>
<reference evidence="7 8" key="2">
    <citation type="submission" date="2024-01" db="EMBL/GenBank/DDBJ databases">
        <authorList>
            <person name="Xie X."/>
        </authorList>
    </citation>
    <scope>NUCLEOTIDE SEQUENCE [LARGE SCALE GENOMIC DNA]</scope>
    <source>
        <strain evidence="7">SCUT-1</strain>
    </source>
</reference>
<keyword evidence="4" id="KW-0175">Coiled coil</keyword>
<dbReference type="SUPFAM" id="SSF117892">
    <property type="entry name" value="Band 7/SPFH domain"/>
    <property type="match status" value="1"/>
</dbReference>
<evidence type="ECO:0000256" key="5">
    <source>
        <dbReference type="SAM" id="MobiDB-lite"/>
    </source>
</evidence>